<evidence type="ECO:0000313" key="2">
    <source>
        <dbReference type="EMBL" id="ELY42557.1"/>
    </source>
</evidence>
<dbReference type="Proteomes" id="UP000011661">
    <property type="component" value="Unassembled WGS sequence"/>
</dbReference>
<keyword evidence="1" id="KW-1133">Transmembrane helix</keyword>
<keyword evidence="1" id="KW-0812">Transmembrane</keyword>
<comment type="caution">
    <text evidence="2">The sequence shown here is derived from an EMBL/GenBank/DDBJ whole genome shotgun (WGS) entry which is preliminary data.</text>
</comment>
<evidence type="ECO:0000313" key="3">
    <source>
        <dbReference type="Proteomes" id="UP000011661"/>
    </source>
</evidence>
<dbReference type="EMBL" id="AOHX01000045">
    <property type="protein sequence ID" value="ELY42557.1"/>
    <property type="molecule type" value="Genomic_DNA"/>
</dbReference>
<organism evidence="2 3">
    <name type="scientific">Natronorubrum sulfidifaciens JCM 14089</name>
    <dbReference type="NCBI Taxonomy" id="1230460"/>
    <lineage>
        <taxon>Archaea</taxon>
        <taxon>Methanobacteriati</taxon>
        <taxon>Methanobacteriota</taxon>
        <taxon>Stenosarchaea group</taxon>
        <taxon>Halobacteria</taxon>
        <taxon>Halobacteriales</taxon>
        <taxon>Natrialbaceae</taxon>
        <taxon>Natronorubrum</taxon>
    </lineage>
</organism>
<dbReference type="RefSeq" id="WP_008164172.1">
    <property type="nucleotide sequence ID" value="NZ_AOHX01000045.1"/>
</dbReference>
<dbReference type="AlphaFoldDB" id="L9VZQ5"/>
<keyword evidence="1" id="KW-0472">Membrane</keyword>
<keyword evidence="3" id="KW-1185">Reference proteome</keyword>
<proteinExistence type="predicted"/>
<evidence type="ECO:0000256" key="1">
    <source>
        <dbReference type="SAM" id="Phobius"/>
    </source>
</evidence>
<accession>L9VZQ5</accession>
<sequence length="180" mass="19253">MTLSQAQQKTLTSYLADGETAITACSRESVTYLLTDRRLFTYHEKNNGTTTAKSQFLDGLGGVNIRKKEGRDLNTDSLAAGLIALFTGLVSLALQGQMSEGLAAMFIVIGVAGILGGIIALIHAFDTEEGQISVQLRTQEGEVTKSLQLHETSLEFAEAISKAASNAHKPDEEHVKKVSA</sequence>
<reference evidence="2 3" key="1">
    <citation type="journal article" date="2014" name="PLoS Genet.">
        <title>Phylogenetically driven sequencing of extremely halophilic archaea reveals strategies for static and dynamic osmo-response.</title>
        <authorList>
            <person name="Becker E.A."/>
            <person name="Seitzer P.M."/>
            <person name="Tritt A."/>
            <person name="Larsen D."/>
            <person name="Krusor M."/>
            <person name="Yao A.I."/>
            <person name="Wu D."/>
            <person name="Madern D."/>
            <person name="Eisen J.A."/>
            <person name="Darling A.E."/>
            <person name="Facciotti M.T."/>
        </authorList>
    </citation>
    <scope>NUCLEOTIDE SEQUENCE [LARGE SCALE GENOMIC DNA]</scope>
    <source>
        <strain evidence="2 3">JCM 14089</strain>
    </source>
</reference>
<dbReference type="OrthoDB" id="375342at2157"/>
<name>L9VZQ5_9EURY</name>
<feature type="transmembrane region" description="Helical" evidence="1">
    <location>
        <begin position="102"/>
        <end position="125"/>
    </location>
</feature>
<gene>
    <name evidence="2" type="ORF">C495_14627</name>
</gene>
<protein>
    <recommendedName>
        <fullName evidence="4">YokE-like PH domain-containing protein</fullName>
    </recommendedName>
</protein>
<feature type="transmembrane region" description="Helical" evidence="1">
    <location>
        <begin position="77"/>
        <end position="96"/>
    </location>
</feature>
<evidence type="ECO:0008006" key="4">
    <source>
        <dbReference type="Google" id="ProtNLM"/>
    </source>
</evidence>
<dbReference type="eggNOG" id="arCOG13479">
    <property type="taxonomic scope" value="Archaea"/>
</dbReference>